<protein>
    <recommendedName>
        <fullName evidence="3">Protein kinase domain-containing protein</fullName>
    </recommendedName>
</protein>
<evidence type="ECO:0000313" key="5">
    <source>
        <dbReference type="Proteomes" id="UP000593562"/>
    </source>
</evidence>
<keyword evidence="5" id="KW-1185">Reference proteome</keyword>
<accession>A0A7J7DMW6</accession>
<dbReference type="PANTHER" id="PTHR27001">
    <property type="entry name" value="OS01G0253100 PROTEIN"/>
    <property type="match status" value="1"/>
</dbReference>
<sequence>MAFRDVALEELLKLLPNALLMGQGASDSIDDRAIPANSSQITTVAIRVLDRESGHAELQWLSRLENHPNIIPFTGRCTTRDRVYLVSEYFNNVTFYDRLTEDLTWRQVLRVIAGVASGLAHIHAAGLVHRDIKPQSVIVNQDFHPTIVDLNLICQEGEITDVQGPTYGYFSKEDVNEGIAKPSQDMYAFGIFILQAVMRRQQVFSTQTPVVVPHILDSMQTAMTKRGHAVDERLMMRGCSPSQAKKVTTVALQCVQVVNARPTSTQVEKELKKELKVLTILHV</sequence>
<dbReference type="Gene3D" id="1.10.510.10">
    <property type="entry name" value="Transferase(Phosphotransferase) domain 1"/>
    <property type="match status" value="1"/>
</dbReference>
<reference evidence="4 5" key="1">
    <citation type="journal article" date="2020" name="Nat. Commun.">
        <title>Genome of Tripterygium wilfordii and identification of cytochrome P450 involved in triptolide biosynthesis.</title>
        <authorList>
            <person name="Tu L."/>
            <person name="Su P."/>
            <person name="Zhang Z."/>
            <person name="Gao L."/>
            <person name="Wang J."/>
            <person name="Hu T."/>
            <person name="Zhou J."/>
            <person name="Zhang Y."/>
            <person name="Zhao Y."/>
            <person name="Liu Y."/>
            <person name="Song Y."/>
            <person name="Tong Y."/>
            <person name="Lu Y."/>
            <person name="Yang J."/>
            <person name="Xu C."/>
            <person name="Jia M."/>
            <person name="Peters R.J."/>
            <person name="Huang L."/>
            <person name="Gao W."/>
        </authorList>
    </citation>
    <scope>NUCLEOTIDE SEQUENCE [LARGE SCALE GENOMIC DNA]</scope>
    <source>
        <strain evidence="5">cv. XIE 37</strain>
        <tissue evidence="4">Leaf</tissue>
    </source>
</reference>
<name>A0A7J7DMW6_TRIWF</name>
<dbReference type="GO" id="GO:0005524">
    <property type="term" value="F:ATP binding"/>
    <property type="evidence" value="ECO:0007669"/>
    <property type="project" value="UniProtKB-KW"/>
</dbReference>
<dbReference type="EMBL" id="JAAARO010000005">
    <property type="protein sequence ID" value="KAF5747710.1"/>
    <property type="molecule type" value="Genomic_DNA"/>
</dbReference>
<dbReference type="SUPFAM" id="SSF56112">
    <property type="entry name" value="Protein kinase-like (PK-like)"/>
    <property type="match status" value="1"/>
</dbReference>
<dbReference type="AlphaFoldDB" id="A0A7J7DMW6"/>
<evidence type="ECO:0000256" key="2">
    <source>
        <dbReference type="ARBA" id="ARBA00022840"/>
    </source>
</evidence>
<evidence type="ECO:0000259" key="3">
    <source>
        <dbReference type="PROSITE" id="PS50011"/>
    </source>
</evidence>
<dbReference type="InterPro" id="IPR000719">
    <property type="entry name" value="Prot_kinase_dom"/>
</dbReference>
<evidence type="ECO:0000313" key="4">
    <source>
        <dbReference type="EMBL" id="KAF5747710.1"/>
    </source>
</evidence>
<dbReference type="GO" id="GO:0005886">
    <property type="term" value="C:plasma membrane"/>
    <property type="evidence" value="ECO:0007669"/>
    <property type="project" value="TreeGrafter"/>
</dbReference>
<dbReference type="PROSITE" id="PS50011">
    <property type="entry name" value="PROTEIN_KINASE_DOM"/>
    <property type="match status" value="1"/>
</dbReference>
<dbReference type="Gene3D" id="3.30.200.20">
    <property type="entry name" value="Phosphorylase Kinase, domain 1"/>
    <property type="match status" value="1"/>
</dbReference>
<dbReference type="GO" id="GO:0004672">
    <property type="term" value="F:protein kinase activity"/>
    <property type="evidence" value="ECO:0007669"/>
    <property type="project" value="InterPro"/>
</dbReference>
<keyword evidence="2" id="KW-0067">ATP-binding</keyword>
<comment type="caution">
    <text evidence="4">The sequence shown here is derived from an EMBL/GenBank/DDBJ whole genome shotgun (WGS) entry which is preliminary data.</text>
</comment>
<dbReference type="Pfam" id="PF00069">
    <property type="entry name" value="Pkinase"/>
    <property type="match status" value="1"/>
</dbReference>
<dbReference type="Proteomes" id="UP000593562">
    <property type="component" value="Unassembled WGS sequence"/>
</dbReference>
<gene>
    <name evidence="4" type="ORF">HS088_TW05G00437</name>
</gene>
<dbReference type="InParanoid" id="A0A7J7DMW6"/>
<keyword evidence="1" id="KW-0547">Nucleotide-binding</keyword>
<evidence type="ECO:0000256" key="1">
    <source>
        <dbReference type="ARBA" id="ARBA00022741"/>
    </source>
</evidence>
<dbReference type="OrthoDB" id="1747506at2759"/>
<organism evidence="4 5">
    <name type="scientific">Tripterygium wilfordii</name>
    <name type="common">Thunder God vine</name>
    <dbReference type="NCBI Taxonomy" id="458696"/>
    <lineage>
        <taxon>Eukaryota</taxon>
        <taxon>Viridiplantae</taxon>
        <taxon>Streptophyta</taxon>
        <taxon>Embryophyta</taxon>
        <taxon>Tracheophyta</taxon>
        <taxon>Spermatophyta</taxon>
        <taxon>Magnoliopsida</taxon>
        <taxon>eudicotyledons</taxon>
        <taxon>Gunneridae</taxon>
        <taxon>Pentapetalae</taxon>
        <taxon>rosids</taxon>
        <taxon>fabids</taxon>
        <taxon>Celastrales</taxon>
        <taxon>Celastraceae</taxon>
        <taxon>Tripterygium</taxon>
    </lineage>
</organism>
<dbReference type="InterPro" id="IPR011009">
    <property type="entry name" value="Kinase-like_dom_sf"/>
</dbReference>
<dbReference type="PANTHER" id="PTHR27001:SF931">
    <property type="entry name" value="OS11G0664100 PROTEIN"/>
    <property type="match status" value="1"/>
</dbReference>
<feature type="domain" description="Protein kinase" evidence="3">
    <location>
        <begin position="15"/>
        <end position="283"/>
    </location>
</feature>
<proteinExistence type="predicted"/>